<gene>
    <name evidence="1" type="ORF">DPEC_G00057100</name>
</gene>
<accession>A0ACC2H5S7</accession>
<protein>
    <submittedName>
        <fullName evidence="1">Uncharacterized protein</fullName>
    </submittedName>
</protein>
<keyword evidence="2" id="KW-1185">Reference proteome</keyword>
<evidence type="ECO:0000313" key="2">
    <source>
        <dbReference type="Proteomes" id="UP001157502"/>
    </source>
</evidence>
<evidence type="ECO:0000313" key="1">
    <source>
        <dbReference type="EMBL" id="KAJ8011338.1"/>
    </source>
</evidence>
<comment type="caution">
    <text evidence="1">The sequence shown here is derived from an EMBL/GenBank/DDBJ whole genome shotgun (WGS) entry which is preliminary data.</text>
</comment>
<proteinExistence type="predicted"/>
<reference evidence="1" key="1">
    <citation type="submission" date="2021-05" db="EMBL/GenBank/DDBJ databases">
        <authorList>
            <person name="Pan Q."/>
            <person name="Jouanno E."/>
            <person name="Zahm M."/>
            <person name="Klopp C."/>
            <person name="Cabau C."/>
            <person name="Louis A."/>
            <person name="Berthelot C."/>
            <person name="Parey E."/>
            <person name="Roest Crollius H."/>
            <person name="Montfort J."/>
            <person name="Robinson-Rechavi M."/>
            <person name="Bouchez O."/>
            <person name="Lampietro C."/>
            <person name="Lopez Roques C."/>
            <person name="Donnadieu C."/>
            <person name="Postlethwait J."/>
            <person name="Bobe J."/>
            <person name="Dillon D."/>
            <person name="Chandos A."/>
            <person name="von Hippel F."/>
            <person name="Guiguen Y."/>
        </authorList>
    </citation>
    <scope>NUCLEOTIDE SEQUENCE</scope>
    <source>
        <strain evidence="1">YG-Jan2019</strain>
    </source>
</reference>
<dbReference type="Proteomes" id="UP001157502">
    <property type="component" value="Chromosome 5"/>
</dbReference>
<name>A0ACC2H5S7_DALPE</name>
<sequence>MSQFSSTEDELDQVGLSDEEMEENREGSAGEIEELTAKLCRLARQVSATQFSSTEDELDRVGLCDTEEMGREREERGETKEGEKEEVDTQAMWVMGGDEEERTFKLRDLASLVSASQFSSTEDELDRVEEYEGEREEETKDRSERDGMDLPHGREEWVGDGRGEMTGVWNGTKWGEIDGERRGNMEGEIEGERSGNMEGEIDGERSEEMAGVRRRAELQGEKRWGEMEGEKRWGEREGERRWGEMEMVRKKRWYREVMMTAEGRMMSLERKDSIGELDARLFDFEDESDREEEPPYEAANQEGVTDVLRMTESIFKREENERPVEAKRKIGGAVGGGELERSDSVEALEGEETFDHVSNGLANVVGGVEVDMDGEMDEEMDGEVGMKEREEETSNIKETETVLRQDELVDEHLLDKMLMLEPLSDTEECFDKTGDKPEEEAGVGKEHRETENNRKTFGYTVDVALLRGRESFQETHKSPAPENLERKENVSDQKTNKTLEEMEEDPSVEKGVYDGWEVKDRKSGKESKVHGEREDEKNTVEEEKEAKENREPEESAPSGQEEIKSAAEIQNMYSAVSLRSITTEVLMVLNATEDLVQGMQGVDNDLSPPPTPTLHPSTDPKRLDQQLSRLEESVYVAASTAYGLEAELGDLEECARAVSGATPDLELSYLEEQVAWAAAQVHQSGLQVSDIAARITALKNAGLNIVPHNRFSKPRKEPKMKKPKPD</sequence>
<organism evidence="1 2">
    <name type="scientific">Dallia pectoralis</name>
    <name type="common">Alaska blackfish</name>
    <dbReference type="NCBI Taxonomy" id="75939"/>
    <lineage>
        <taxon>Eukaryota</taxon>
        <taxon>Metazoa</taxon>
        <taxon>Chordata</taxon>
        <taxon>Craniata</taxon>
        <taxon>Vertebrata</taxon>
        <taxon>Euteleostomi</taxon>
        <taxon>Actinopterygii</taxon>
        <taxon>Neopterygii</taxon>
        <taxon>Teleostei</taxon>
        <taxon>Protacanthopterygii</taxon>
        <taxon>Esociformes</taxon>
        <taxon>Umbridae</taxon>
        <taxon>Dallia</taxon>
    </lineage>
</organism>
<dbReference type="EMBL" id="CM055732">
    <property type="protein sequence ID" value="KAJ8011338.1"/>
    <property type="molecule type" value="Genomic_DNA"/>
</dbReference>